<dbReference type="InterPro" id="IPR029039">
    <property type="entry name" value="Flavoprotein-like_sf"/>
</dbReference>
<proteinExistence type="predicted"/>
<evidence type="ECO:0000313" key="3">
    <source>
        <dbReference type="Proteomes" id="UP000177040"/>
    </source>
</evidence>
<sequence>MKHVGIILGSTRQGREGDKVATWVYNHTNEQTAAHYELIDLRDWPLPFFDSPDSPGEIINGNYDDPQTRAWSEKISSFDGFIIVTPEYNHGYPGVLKNALDHLFSEWNGKPVSFVGYGGGAGGTRAVEQLRQVVIELRMIPLYSEVCLPRPWSAFDDNGETKDTNLLKKLLGIFDILEKNIS</sequence>
<dbReference type="Proteomes" id="UP000177040">
    <property type="component" value="Unassembled WGS sequence"/>
</dbReference>
<evidence type="ECO:0000259" key="1">
    <source>
        <dbReference type="Pfam" id="PF03358"/>
    </source>
</evidence>
<dbReference type="GO" id="GO:0005829">
    <property type="term" value="C:cytosol"/>
    <property type="evidence" value="ECO:0007669"/>
    <property type="project" value="TreeGrafter"/>
</dbReference>
<gene>
    <name evidence="2" type="ORF">A2983_00620</name>
</gene>
<dbReference type="InterPro" id="IPR005025">
    <property type="entry name" value="FMN_Rdtase-like_dom"/>
</dbReference>
<protein>
    <recommendedName>
        <fullName evidence="1">NADPH-dependent FMN reductase-like domain-containing protein</fullName>
    </recommendedName>
</protein>
<dbReference type="SUPFAM" id="SSF52218">
    <property type="entry name" value="Flavoproteins"/>
    <property type="match status" value="1"/>
</dbReference>
<organism evidence="2 3">
    <name type="scientific">Candidatus Magasanikbacteria bacterium RIFCSPLOWO2_01_FULL_40_15</name>
    <dbReference type="NCBI Taxonomy" id="1798686"/>
    <lineage>
        <taxon>Bacteria</taxon>
        <taxon>Candidatus Magasanikiibacteriota</taxon>
    </lineage>
</organism>
<dbReference type="InterPro" id="IPR050712">
    <property type="entry name" value="NAD(P)H-dep_reductase"/>
</dbReference>
<reference evidence="2 3" key="1">
    <citation type="journal article" date="2016" name="Nat. Commun.">
        <title>Thousands of microbial genomes shed light on interconnected biogeochemical processes in an aquifer system.</title>
        <authorList>
            <person name="Anantharaman K."/>
            <person name="Brown C.T."/>
            <person name="Hug L.A."/>
            <person name="Sharon I."/>
            <person name="Castelle C.J."/>
            <person name="Probst A.J."/>
            <person name="Thomas B.C."/>
            <person name="Singh A."/>
            <person name="Wilkins M.J."/>
            <person name="Karaoz U."/>
            <person name="Brodie E.L."/>
            <person name="Williams K.H."/>
            <person name="Hubbard S.S."/>
            <person name="Banfield J.F."/>
        </authorList>
    </citation>
    <scope>NUCLEOTIDE SEQUENCE [LARGE SCALE GENOMIC DNA]</scope>
</reference>
<feature type="domain" description="NADPH-dependent FMN reductase-like" evidence="1">
    <location>
        <begin position="4"/>
        <end position="147"/>
    </location>
</feature>
<comment type="caution">
    <text evidence="2">The sequence shown here is derived from an EMBL/GenBank/DDBJ whole genome shotgun (WGS) entry which is preliminary data.</text>
</comment>
<dbReference type="GO" id="GO:0010181">
    <property type="term" value="F:FMN binding"/>
    <property type="evidence" value="ECO:0007669"/>
    <property type="project" value="TreeGrafter"/>
</dbReference>
<dbReference type="Pfam" id="PF03358">
    <property type="entry name" value="FMN_red"/>
    <property type="match status" value="1"/>
</dbReference>
<dbReference type="PANTHER" id="PTHR30543">
    <property type="entry name" value="CHROMATE REDUCTASE"/>
    <property type="match status" value="1"/>
</dbReference>
<dbReference type="GO" id="GO:0016491">
    <property type="term" value="F:oxidoreductase activity"/>
    <property type="evidence" value="ECO:0007669"/>
    <property type="project" value="InterPro"/>
</dbReference>
<dbReference type="Gene3D" id="3.40.50.360">
    <property type="match status" value="1"/>
</dbReference>
<dbReference type="EMBL" id="MFQH01000001">
    <property type="protein sequence ID" value="OGH78825.1"/>
    <property type="molecule type" value="Genomic_DNA"/>
</dbReference>
<accession>A0A1F6N492</accession>
<dbReference type="PANTHER" id="PTHR30543:SF21">
    <property type="entry name" value="NAD(P)H-DEPENDENT FMN REDUCTASE LOT6"/>
    <property type="match status" value="1"/>
</dbReference>
<evidence type="ECO:0000313" key="2">
    <source>
        <dbReference type="EMBL" id="OGH78825.1"/>
    </source>
</evidence>
<name>A0A1F6N492_9BACT</name>
<dbReference type="AlphaFoldDB" id="A0A1F6N492"/>